<evidence type="ECO:0000313" key="4">
    <source>
        <dbReference type="Proteomes" id="UP001596241"/>
    </source>
</evidence>
<feature type="domain" description="YcaO" evidence="2">
    <location>
        <begin position="69"/>
        <end position="428"/>
    </location>
</feature>
<dbReference type="Proteomes" id="UP001596241">
    <property type="component" value="Unassembled WGS sequence"/>
</dbReference>
<feature type="region of interest" description="Disordered" evidence="1">
    <location>
        <begin position="399"/>
        <end position="428"/>
    </location>
</feature>
<dbReference type="RefSeq" id="WP_345087675.1">
    <property type="nucleotide sequence ID" value="NZ_BAAAWG010000013.1"/>
</dbReference>
<evidence type="ECO:0000259" key="2">
    <source>
        <dbReference type="PROSITE" id="PS51664"/>
    </source>
</evidence>
<name>A0ABW1FDS3_9ACTN</name>
<feature type="compositionally biased region" description="Basic and acidic residues" evidence="1">
    <location>
        <begin position="409"/>
        <end position="428"/>
    </location>
</feature>
<proteinExistence type="predicted"/>
<sequence length="428" mass="44824">MKPARPGPQAPAAPRPAAEPAPDARGRWSPQVFSPFPHIAPRVLFARIAARSPLFDATSAAGGAAVLVGSSAGDDPAAVAVRARGELFERMSNVLTGRRHEKDPPVVAAYRELRRRGRPALDPAALTRSPGMPGETLEALRSARQLWLEGRSLLTGAPLLVPAGAACLHHRPPPGCVATTRCGSTGVAAHRTFAAAAGHAAWEILERDLIRRSWYGPDSPAPTALSTPDLPAPLTDLLTAGRLRCTALDLPAPAGARCIVACLHRTDGTGQAFGARCGPARDPAALVERAAYEATMIHWSVGSAVARRTWDSWAGGSPPRSALQHALWAYHRQDSLRIWLDGAAPRSRSGVAPPGPPAEPDGAVGLLSGHSGEDVIAVETTAPFAREAGQTVVRLIAPGTFPLPSGPGDPHHAADRTVRHRGEPHPFG</sequence>
<dbReference type="InterPro" id="IPR003776">
    <property type="entry name" value="YcaO-like_dom"/>
</dbReference>
<organism evidence="3 4">
    <name type="scientific">Streptomyces ramulosus</name>
    <dbReference type="NCBI Taxonomy" id="47762"/>
    <lineage>
        <taxon>Bacteria</taxon>
        <taxon>Bacillati</taxon>
        <taxon>Actinomycetota</taxon>
        <taxon>Actinomycetes</taxon>
        <taxon>Kitasatosporales</taxon>
        <taxon>Streptomycetaceae</taxon>
        <taxon>Streptomyces</taxon>
    </lineage>
</organism>
<evidence type="ECO:0000256" key="1">
    <source>
        <dbReference type="SAM" id="MobiDB-lite"/>
    </source>
</evidence>
<comment type="caution">
    <text evidence="3">The sequence shown here is derived from an EMBL/GenBank/DDBJ whole genome shotgun (WGS) entry which is preliminary data.</text>
</comment>
<gene>
    <name evidence="3" type="ORF">ACFP3M_06045</name>
</gene>
<dbReference type="Pfam" id="PF02624">
    <property type="entry name" value="YcaO"/>
    <property type="match status" value="1"/>
</dbReference>
<dbReference type="EMBL" id="JBHSPW010000002">
    <property type="protein sequence ID" value="MFC5892380.1"/>
    <property type="molecule type" value="Genomic_DNA"/>
</dbReference>
<evidence type="ECO:0000313" key="3">
    <source>
        <dbReference type="EMBL" id="MFC5892380.1"/>
    </source>
</evidence>
<reference evidence="4" key="1">
    <citation type="journal article" date="2019" name="Int. J. Syst. Evol. Microbiol.">
        <title>The Global Catalogue of Microorganisms (GCM) 10K type strain sequencing project: providing services to taxonomists for standard genome sequencing and annotation.</title>
        <authorList>
            <consortium name="The Broad Institute Genomics Platform"/>
            <consortium name="The Broad Institute Genome Sequencing Center for Infectious Disease"/>
            <person name="Wu L."/>
            <person name="Ma J."/>
        </authorList>
    </citation>
    <scope>NUCLEOTIDE SEQUENCE [LARGE SCALE GENOMIC DNA]</scope>
    <source>
        <strain evidence="4">CGMCC 1.15809</strain>
    </source>
</reference>
<keyword evidence="4" id="KW-1185">Reference proteome</keyword>
<feature type="compositionally biased region" description="Pro residues" evidence="1">
    <location>
        <begin position="1"/>
        <end position="19"/>
    </location>
</feature>
<accession>A0ABW1FDS3</accession>
<feature type="region of interest" description="Disordered" evidence="1">
    <location>
        <begin position="1"/>
        <end position="29"/>
    </location>
</feature>
<dbReference type="PROSITE" id="PS51664">
    <property type="entry name" value="YCAO"/>
    <property type="match status" value="1"/>
</dbReference>
<protein>
    <submittedName>
        <fullName evidence="3">YcaO-like family protein</fullName>
    </submittedName>
</protein>
<dbReference type="Gene3D" id="3.30.1330.230">
    <property type="match status" value="1"/>
</dbReference>